<dbReference type="GO" id="GO:0097373">
    <property type="term" value="C:MCM core complex"/>
    <property type="evidence" value="ECO:0007669"/>
    <property type="project" value="UniProtKB-ARBA"/>
</dbReference>
<evidence type="ECO:0000256" key="4">
    <source>
        <dbReference type="ARBA" id="ARBA00022741"/>
    </source>
</evidence>
<keyword evidence="7 10" id="KW-0067">ATP-binding</keyword>
<keyword evidence="3 11" id="KW-0235">DNA replication</keyword>
<dbReference type="PRINTS" id="PR01660">
    <property type="entry name" value="MCMPROTEIN4"/>
</dbReference>
<dbReference type="SMART" id="SM00350">
    <property type="entry name" value="MCM"/>
    <property type="match status" value="1"/>
</dbReference>
<dbReference type="GO" id="GO:1902975">
    <property type="term" value="P:mitotic DNA replication initiation"/>
    <property type="evidence" value="ECO:0007669"/>
    <property type="project" value="TreeGrafter"/>
</dbReference>
<dbReference type="GeneID" id="90542941"/>
<dbReference type="FunFam" id="2.20.28.10:FF:000003">
    <property type="entry name" value="DNA helicase"/>
    <property type="match status" value="1"/>
</dbReference>
<evidence type="ECO:0000256" key="11">
    <source>
        <dbReference type="RuleBase" id="RU368062"/>
    </source>
</evidence>
<keyword evidence="15" id="KW-1185">Reference proteome</keyword>
<dbReference type="FunFam" id="3.40.50.300:FF:000501">
    <property type="entry name" value="DNA replication licensing factor MCM7"/>
    <property type="match status" value="1"/>
</dbReference>
<dbReference type="Gene3D" id="2.20.28.10">
    <property type="match status" value="1"/>
</dbReference>
<keyword evidence="8 10" id="KW-0238">DNA-binding</keyword>
<dbReference type="GO" id="GO:0043596">
    <property type="term" value="C:nuclear replication fork"/>
    <property type="evidence" value="ECO:0007669"/>
    <property type="project" value="UniProtKB-ARBA"/>
</dbReference>
<evidence type="ECO:0000256" key="3">
    <source>
        <dbReference type="ARBA" id="ARBA00022705"/>
    </source>
</evidence>
<accession>A0AAX4JGJ5</accession>
<keyword evidence="9 11" id="KW-0539">Nucleus</keyword>
<dbReference type="RefSeq" id="XP_065331239.1">
    <property type="nucleotide sequence ID" value="XM_065475167.1"/>
</dbReference>
<dbReference type="GO" id="GO:0042555">
    <property type="term" value="C:MCM complex"/>
    <property type="evidence" value="ECO:0007669"/>
    <property type="project" value="UniProtKB-UniRule"/>
</dbReference>
<dbReference type="GO" id="GO:0016787">
    <property type="term" value="F:hydrolase activity"/>
    <property type="evidence" value="ECO:0007669"/>
    <property type="project" value="UniProtKB-KW"/>
</dbReference>
<organism evidence="14 15">
    <name type="scientific">Vairimorpha necatrix</name>
    <dbReference type="NCBI Taxonomy" id="6039"/>
    <lineage>
        <taxon>Eukaryota</taxon>
        <taxon>Fungi</taxon>
        <taxon>Fungi incertae sedis</taxon>
        <taxon>Microsporidia</taxon>
        <taxon>Nosematidae</taxon>
        <taxon>Vairimorpha</taxon>
    </lineage>
</organism>
<dbReference type="PRINTS" id="PR01657">
    <property type="entry name" value="MCMFAMILY"/>
</dbReference>
<comment type="catalytic activity">
    <reaction evidence="11">
        <text>ATP + H2O = ADP + phosphate + H(+)</text>
        <dbReference type="Rhea" id="RHEA:13065"/>
        <dbReference type="ChEBI" id="CHEBI:15377"/>
        <dbReference type="ChEBI" id="CHEBI:15378"/>
        <dbReference type="ChEBI" id="CHEBI:30616"/>
        <dbReference type="ChEBI" id="CHEBI:43474"/>
        <dbReference type="ChEBI" id="CHEBI:456216"/>
        <dbReference type="EC" id="3.6.4.12"/>
    </reaction>
</comment>
<feature type="domain" description="MCM C-terminal AAA(+) ATPase" evidence="13">
    <location>
        <begin position="380"/>
        <end position="585"/>
    </location>
</feature>
<proteinExistence type="inferred from homology"/>
<dbReference type="InterPro" id="IPR041562">
    <property type="entry name" value="MCM_lid"/>
</dbReference>
<dbReference type="EC" id="3.6.4.12" evidence="11"/>
<dbReference type="Gene3D" id="2.40.50.140">
    <property type="entry name" value="Nucleic acid-binding proteins"/>
    <property type="match status" value="1"/>
</dbReference>
<comment type="function">
    <text evidence="11">Acts as component of the MCM2-7 complex (MCM complex) which is the replicative helicase essential for 'once per cell cycle' DNA replication initiation and elongation in eukaryotic cells. The active ATPase sites in the MCM2-7 ring are formed through the interaction surfaces of two neighboring subunits such that a critical structure of a conserved arginine finger motif is provided in trans relative to the ATP-binding site of the Walker A box of the adjacent subunit. The six ATPase active sites, however, are likely to contribute differentially to the complex helicase activity.</text>
</comment>
<dbReference type="InterPro" id="IPR027417">
    <property type="entry name" value="P-loop_NTPase"/>
</dbReference>
<dbReference type="Proteomes" id="UP001334084">
    <property type="component" value="Chromosome 12"/>
</dbReference>
<feature type="region of interest" description="Disordered" evidence="12">
    <location>
        <begin position="300"/>
        <end position="326"/>
    </location>
</feature>
<evidence type="ECO:0000256" key="9">
    <source>
        <dbReference type="ARBA" id="ARBA00023242"/>
    </source>
</evidence>
<dbReference type="GO" id="GO:0017116">
    <property type="term" value="F:single-stranded DNA helicase activity"/>
    <property type="evidence" value="ECO:0007669"/>
    <property type="project" value="TreeGrafter"/>
</dbReference>
<dbReference type="SUPFAM" id="SSF50249">
    <property type="entry name" value="Nucleic acid-binding proteins"/>
    <property type="match status" value="1"/>
</dbReference>
<dbReference type="PANTHER" id="PTHR11630:SF66">
    <property type="entry name" value="DNA REPLICATION LICENSING FACTOR MCM4"/>
    <property type="match status" value="1"/>
</dbReference>
<dbReference type="InterPro" id="IPR018525">
    <property type="entry name" value="MCM_CS"/>
</dbReference>
<dbReference type="SUPFAM" id="SSF52540">
    <property type="entry name" value="P-loop containing nucleoside triphosphate hydrolases"/>
    <property type="match status" value="1"/>
</dbReference>
<feature type="compositionally biased region" description="Acidic residues" evidence="12">
    <location>
        <begin position="306"/>
        <end position="320"/>
    </location>
</feature>
<sequence length="769" mass="87169">MTTNSQQSSVFSFHDASNDAQMNLTPSQEDLSSSAYSPIIETERVKLIWGTSINVQETSEKFKEYIRNIPDFHLIFENMNLTKNYIFNLDCSLLNSNLKNQIHFYPLETLPILENSLQEIFLESFPNTFNILKIRCKNIGKRVNIRNIDPKDIDKIIKVSGMVLRTSNVIPELSKALFTCIKCKDEVEVESVKGIINEPVYCKCESKFTYEIKHNRGIYEDKQIVKIQELPENIPDGTTPLTLTVISRDELVDSLIPGDKIEVVGVLRAVPVRLNTHLKKIKSTFRTYLELMTYEISQPKKKEQNDGLDDGQDNGQDDTFEFQNSKRDDKKYEDFKEYEDFKNFKVDSKTNITENINLENINLENINLENIEKLKNDPNLYEILYSSIAPSVCGMESVKKALLLQLFGGVRKELGNSRLRGDINILLAGDPGISKSQLLSFINRISERGMYTSGKGTSAVGLTASVSRDPDSGQFVLESGALVLSDNGICCIDEFDKMSDSTRSVLHEVMEQQTVSVAKAGIITTLNARCSILASCNPIESKYNPKKSIIENINLPPTLLSRFDVVCLLIDKYDESRDRQIANHIIGMYSGEESIKTIDISLLKAYIQEAKKINPKLTEESIKVLSKSYCELRQINNGNTITATTRQLESLIRLSEAHARMRFSRVILPADVHEALRIVKESLLMYAIDPITGKIDMDMIISGHSASKQKLLADLRDCVVKLLKKKKYDFLGLINETRSNEKMMQECLRDLENEEIICKNSTGVYEIIN</sequence>
<evidence type="ECO:0000256" key="7">
    <source>
        <dbReference type="ARBA" id="ARBA00022840"/>
    </source>
</evidence>
<dbReference type="GO" id="GO:0006279">
    <property type="term" value="P:premeiotic DNA replication"/>
    <property type="evidence" value="ECO:0007669"/>
    <property type="project" value="UniProtKB-ARBA"/>
</dbReference>
<reference evidence="14" key="1">
    <citation type="journal article" date="2024" name="BMC Genomics">
        <title>Functional annotation of a divergent genome using sequence and structure-based similarity.</title>
        <authorList>
            <person name="Svedberg D."/>
            <person name="Winiger R.R."/>
            <person name="Berg A."/>
            <person name="Sharma H."/>
            <person name="Tellgren-Roth C."/>
            <person name="Debrunner-Vossbrinck B.A."/>
            <person name="Vossbrinck C.R."/>
            <person name="Barandun J."/>
        </authorList>
    </citation>
    <scope>NUCLEOTIDE SEQUENCE</scope>
    <source>
        <strain evidence="14">Illinois isolate</strain>
    </source>
</reference>
<dbReference type="EMBL" id="CP142737">
    <property type="protein sequence ID" value="WUR05094.1"/>
    <property type="molecule type" value="Genomic_DNA"/>
</dbReference>
<comment type="subunit">
    <text evidence="11">Component of the MCM2-7 complex.</text>
</comment>
<evidence type="ECO:0000256" key="5">
    <source>
        <dbReference type="ARBA" id="ARBA00022801"/>
    </source>
</evidence>
<evidence type="ECO:0000256" key="2">
    <source>
        <dbReference type="ARBA" id="ARBA00008010"/>
    </source>
</evidence>
<dbReference type="PROSITE" id="PS00847">
    <property type="entry name" value="MCM_1"/>
    <property type="match status" value="1"/>
</dbReference>
<dbReference type="InterPro" id="IPR031327">
    <property type="entry name" value="MCM"/>
</dbReference>
<dbReference type="InterPro" id="IPR012340">
    <property type="entry name" value="NA-bd_OB-fold"/>
</dbReference>
<dbReference type="InterPro" id="IPR001208">
    <property type="entry name" value="MCM_dom"/>
</dbReference>
<dbReference type="InterPro" id="IPR008047">
    <property type="entry name" value="MCM_4"/>
</dbReference>
<protein>
    <recommendedName>
        <fullName evidence="11">DNA replication licensing factor MCM4</fullName>
        <ecNumber evidence="11">3.6.4.12</ecNumber>
    </recommendedName>
</protein>
<dbReference type="Pfam" id="PF17855">
    <property type="entry name" value="MCM_lid"/>
    <property type="match status" value="1"/>
</dbReference>
<evidence type="ECO:0000256" key="6">
    <source>
        <dbReference type="ARBA" id="ARBA00022806"/>
    </source>
</evidence>
<dbReference type="GO" id="GO:0031261">
    <property type="term" value="C:DNA replication preinitiation complex"/>
    <property type="evidence" value="ECO:0007669"/>
    <property type="project" value="UniProtKB-ARBA"/>
</dbReference>
<evidence type="ECO:0000313" key="14">
    <source>
        <dbReference type="EMBL" id="WUR05094.1"/>
    </source>
</evidence>
<dbReference type="Pfam" id="PF17207">
    <property type="entry name" value="MCM_OB"/>
    <property type="match status" value="1"/>
</dbReference>
<dbReference type="InterPro" id="IPR033762">
    <property type="entry name" value="MCM_OB"/>
</dbReference>
<evidence type="ECO:0000313" key="15">
    <source>
        <dbReference type="Proteomes" id="UP001334084"/>
    </source>
</evidence>
<dbReference type="PANTHER" id="PTHR11630">
    <property type="entry name" value="DNA REPLICATION LICENSING FACTOR MCM FAMILY MEMBER"/>
    <property type="match status" value="1"/>
</dbReference>
<comment type="subcellular location">
    <subcellularLocation>
        <location evidence="1">Nucleus</location>
    </subcellularLocation>
</comment>
<keyword evidence="5 11" id="KW-0378">Hydrolase</keyword>
<dbReference type="AlphaFoldDB" id="A0AAX4JGJ5"/>
<dbReference type="Gene3D" id="3.40.50.300">
    <property type="entry name" value="P-loop containing nucleotide triphosphate hydrolases"/>
    <property type="match status" value="1"/>
</dbReference>
<name>A0AAX4JGJ5_9MICR</name>
<evidence type="ECO:0000259" key="13">
    <source>
        <dbReference type="PROSITE" id="PS50051"/>
    </source>
</evidence>
<dbReference type="KEGG" id="vnx:VNE69_12079"/>
<gene>
    <name evidence="14" type="ORF">VNE69_12079</name>
</gene>
<evidence type="ECO:0000256" key="12">
    <source>
        <dbReference type="SAM" id="MobiDB-lite"/>
    </source>
</evidence>
<keyword evidence="4 10" id="KW-0547">Nucleotide-binding</keyword>
<evidence type="ECO:0000256" key="10">
    <source>
        <dbReference type="RuleBase" id="RU004070"/>
    </source>
</evidence>
<dbReference type="GO" id="GO:0003697">
    <property type="term" value="F:single-stranded DNA binding"/>
    <property type="evidence" value="ECO:0007669"/>
    <property type="project" value="TreeGrafter"/>
</dbReference>
<dbReference type="GO" id="GO:0005524">
    <property type="term" value="F:ATP binding"/>
    <property type="evidence" value="ECO:0007669"/>
    <property type="project" value="UniProtKB-UniRule"/>
</dbReference>
<comment type="similarity">
    <text evidence="2 10">Belongs to the MCM family.</text>
</comment>
<dbReference type="GO" id="GO:0006271">
    <property type="term" value="P:DNA strand elongation involved in DNA replication"/>
    <property type="evidence" value="ECO:0007669"/>
    <property type="project" value="TreeGrafter"/>
</dbReference>
<keyword evidence="6 11" id="KW-0347">Helicase</keyword>
<evidence type="ECO:0000256" key="1">
    <source>
        <dbReference type="ARBA" id="ARBA00004123"/>
    </source>
</evidence>
<dbReference type="GO" id="GO:0005656">
    <property type="term" value="C:nuclear pre-replicative complex"/>
    <property type="evidence" value="ECO:0007669"/>
    <property type="project" value="UniProtKB-ARBA"/>
</dbReference>
<dbReference type="PROSITE" id="PS50051">
    <property type="entry name" value="MCM_2"/>
    <property type="match status" value="1"/>
</dbReference>
<dbReference type="GO" id="GO:0000727">
    <property type="term" value="P:double-strand break repair via break-induced replication"/>
    <property type="evidence" value="ECO:0007669"/>
    <property type="project" value="TreeGrafter"/>
</dbReference>
<dbReference type="Pfam" id="PF00493">
    <property type="entry name" value="MCM"/>
    <property type="match status" value="1"/>
</dbReference>
<evidence type="ECO:0000256" key="8">
    <source>
        <dbReference type="ARBA" id="ARBA00023125"/>
    </source>
</evidence>